<evidence type="ECO:0000259" key="1">
    <source>
        <dbReference type="Pfam" id="PF22059"/>
    </source>
</evidence>
<keyword evidence="3" id="KW-1185">Reference proteome</keyword>
<dbReference type="Proteomes" id="UP000631653">
    <property type="component" value="Unassembled WGS sequence"/>
</dbReference>
<name>A0ABX0JYD0_9PROT</name>
<dbReference type="RefSeq" id="WP_173568370.1">
    <property type="nucleotide sequence ID" value="NZ_WOSY01000001.1"/>
</dbReference>
<dbReference type="Pfam" id="PF22059">
    <property type="entry name" value="GumK_N"/>
    <property type="match status" value="1"/>
</dbReference>
<protein>
    <submittedName>
        <fullName evidence="2">Polysaccharide biosynthesis protein GumK</fullName>
    </submittedName>
</protein>
<accession>A0ABX0JYD0</accession>
<proteinExistence type="predicted"/>
<reference evidence="2 3" key="1">
    <citation type="journal article" date="2020" name="Int. J. Syst. Evol. Microbiol.">
        <title>Novel acetic acid bacteria from cider fermentations: Acetobacter conturbans sp. nov. and Acetobacter fallax sp. nov.</title>
        <authorList>
            <person name="Sombolestani A.S."/>
            <person name="Cleenwerck I."/>
            <person name="Cnockaert M."/>
            <person name="Borremans W."/>
            <person name="Wieme A.D."/>
            <person name="De Vuyst L."/>
            <person name="Vandamme P."/>
        </authorList>
    </citation>
    <scope>NUCLEOTIDE SEQUENCE [LARGE SCALE GENOMIC DNA]</scope>
    <source>
        <strain evidence="2 3">LMG 1627</strain>
    </source>
</reference>
<evidence type="ECO:0000313" key="3">
    <source>
        <dbReference type="Proteomes" id="UP000631653"/>
    </source>
</evidence>
<dbReference type="InterPro" id="IPR054299">
    <property type="entry name" value="GumK_N"/>
</dbReference>
<dbReference type="Gene3D" id="3.40.50.2000">
    <property type="entry name" value="Glycogen Phosphorylase B"/>
    <property type="match status" value="1"/>
</dbReference>
<comment type="caution">
    <text evidence="2">The sequence shown here is derived from an EMBL/GenBank/DDBJ whole genome shotgun (WGS) entry which is preliminary data.</text>
</comment>
<evidence type="ECO:0000313" key="2">
    <source>
        <dbReference type="EMBL" id="NHN87063.1"/>
    </source>
</evidence>
<sequence>MENFLFLSVHDFRSRRKTCVHFMTEELAKRGRTRFYSVGMSRLSEHRGDTRMDLVDRANHVEIIDGVECYLQRNLWHPFRLKNRKLRFAEEGMFQIYTRLMTPVLRKWIREADQVFIESGMAAVYIGVVKKLNPKARIVYWAADDLTTIGAAETIQRSFIRNFESIDTIRLPSRLLLEGMPHGKTAILAPHGINKAVMDTPRPSPMTGERKTCVSVGSMLFDASFFNIAAPLFPNLDFYVIGAGPAASGVTKRQNIIIHDEMPFEETLGWLAHMTIGVAPYRDNDTPAYLLDTSMKLRQFAYFGKPAVCPQFAVGGMPSRFGYKPGDPTSIKAAITAALLYKDPVSVDIPEWSEIAERVLHPDQFPEWRLEKQS</sequence>
<gene>
    <name evidence="2" type="ORF">GOB81_00210</name>
</gene>
<organism evidence="2 3">
    <name type="scientific">Acetobacter conturbans</name>
    <dbReference type="NCBI Taxonomy" id="1737472"/>
    <lineage>
        <taxon>Bacteria</taxon>
        <taxon>Pseudomonadati</taxon>
        <taxon>Pseudomonadota</taxon>
        <taxon>Alphaproteobacteria</taxon>
        <taxon>Acetobacterales</taxon>
        <taxon>Acetobacteraceae</taxon>
        <taxon>Acetobacter</taxon>
    </lineage>
</organism>
<feature type="domain" description="Glucuronosyltransferase GumK N-terminal" evidence="1">
    <location>
        <begin position="6"/>
        <end position="172"/>
    </location>
</feature>
<dbReference type="EMBL" id="WOSY01000001">
    <property type="protein sequence ID" value="NHN87063.1"/>
    <property type="molecule type" value="Genomic_DNA"/>
</dbReference>
<dbReference type="Gene3D" id="3.40.50.11010">
    <property type="match status" value="1"/>
</dbReference>